<evidence type="ECO:0000313" key="3">
    <source>
        <dbReference type="Proteomes" id="UP001370348"/>
    </source>
</evidence>
<feature type="domain" description="DUF488" evidence="1">
    <location>
        <begin position="16"/>
        <end position="109"/>
    </location>
</feature>
<dbReference type="RefSeq" id="WP_394821270.1">
    <property type="nucleotide sequence ID" value="NZ_CP089984.1"/>
</dbReference>
<accession>A0ABZ2LMU9</accession>
<keyword evidence="3" id="KW-1185">Reference proteome</keyword>
<evidence type="ECO:0000259" key="1">
    <source>
        <dbReference type="Pfam" id="PF22751"/>
    </source>
</evidence>
<evidence type="ECO:0000313" key="2">
    <source>
        <dbReference type="EMBL" id="WXB11650.1"/>
    </source>
</evidence>
<organism evidence="2 3">
    <name type="scientific">Pendulispora albinea</name>
    <dbReference type="NCBI Taxonomy" id="2741071"/>
    <lineage>
        <taxon>Bacteria</taxon>
        <taxon>Pseudomonadati</taxon>
        <taxon>Myxococcota</taxon>
        <taxon>Myxococcia</taxon>
        <taxon>Myxococcales</taxon>
        <taxon>Sorangiineae</taxon>
        <taxon>Pendulisporaceae</taxon>
        <taxon>Pendulispora</taxon>
    </lineage>
</organism>
<protein>
    <submittedName>
        <fullName evidence="2">DUF488 family protein</fullName>
    </submittedName>
</protein>
<dbReference type="Pfam" id="PF22751">
    <property type="entry name" value="DUF488-N3a"/>
    <property type="match status" value="1"/>
</dbReference>
<dbReference type="EMBL" id="CP089984">
    <property type="protein sequence ID" value="WXB11650.1"/>
    <property type="molecule type" value="Genomic_DNA"/>
</dbReference>
<proteinExistence type="predicted"/>
<dbReference type="InterPro" id="IPR054495">
    <property type="entry name" value="DUF488-N3a"/>
</dbReference>
<sequence>MLARYSMIRGAPKSALPKGIRQDTRKHTRHVLRPTAEMVERVLARADDDAAWSAFAKSYRALLDERFEKNRAEFDELAELARTEDVYLGCNCPTAKNPDVRRCHTALALAYMKSHYPDLDVRKP</sequence>
<dbReference type="Proteomes" id="UP001370348">
    <property type="component" value="Chromosome"/>
</dbReference>
<reference evidence="2 3" key="1">
    <citation type="submission" date="2021-12" db="EMBL/GenBank/DDBJ databases">
        <title>Discovery of the Pendulisporaceae a myxobacterial family with distinct sporulation behavior and unique specialized metabolism.</title>
        <authorList>
            <person name="Garcia R."/>
            <person name="Popoff A."/>
            <person name="Bader C.D."/>
            <person name="Loehr J."/>
            <person name="Walesch S."/>
            <person name="Walt C."/>
            <person name="Boldt J."/>
            <person name="Bunk B."/>
            <person name="Haeckl F.J.F.P.J."/>
            <person name="Gunesch A.P."/>
            <person name="Birkelbach J."/>
            <person name="Nuebel U."/>
            <person name="Pietschmann T."/>
            <person name="Bach T."/>
            <person name="Mueller R."/>
        </authorList>
    </citation>
    <scope>NUCLEOTIDE SEQUENCE [LARGE SCALE GENOMIC DNA]</scope>
    <source>
        <strain evidence="2 3">MSr11954</strain>
    </source>
</reference>
<name>A0ABZ2LMU9_9BACT</name>
<gene>
    <name evidence="2" type="ORF">LZC94_27775</name>
</gene>